<accession>A0A0W0RJT8</accession>
<dbReference type="RefSeq" id="WP_058460473.1">
    <property type="nucleotide sequence ID" value="NZ_CAAAIY010000002.1"/>
</dbReference>
<reference evidence="2 3" key="1">
    <citation type="submission" date="2015-11" db="EMBL/GenBank/DDBJ databases">
        <title>Genomic analysis of 38 Legionella species identifies large and diverse effector repertoires.</title>
        <authorList>
            <person name="Burstein D."/>
            <person name="Amaro F."/>
            <person name="Zusman T."/>
            <person name="Lifshitz Z."/>
            <person name="Cohen O."/>
            <person name="Gilbert J.A."/>
            <person name="Pupko T."/>
            <person name="Shuman H.A."/>
            <person name="Segal G."/>
        </authorList>
    </citation>
    <scope>NUCLEOTIDE SEQUENCE [LARGE SCALE GENOMIC DNA]</scope>
    <source>
        <strain evidence="2 3">WIGA</strain>
    </source>
</reference>
<dbReference type="STRING" id="447.Lboz_2896"/>
<comment type="caution">
    <text evidence="2">The sequence shown here is derived from an EMBL/GenBank/DDBJ whole genome shotgun (WGS) entry which is preliminary data.</text>
</comment>
<proteinExistence type="predicted"/>
<keyword evidence="3" id="KW-1185">Reference proteome</keyword>
<protein>
    <submittedName>
        <fullName evidence="2">Uncharacterized protein</fullName>
    </submittedName>
</protein>
<evidence type="ECO:0000313" key="3">
    <source>
        <dbReference type="Proteomes" id="UP000054695"/>
    </source>
</evidence>
<name>A0A0W0RJT8_LEGBO</name>
<keyword evidence="1" id="KW-0472">Membrane</keyword>
<feature type="transmembrane region" description="Helical" evidence="1">
    <location>
        <begin position="71"/>
        <end position="90"/>
    </location>
</feature>
<evidence type="ECO:0000313" key="2">
    <source>
        <dbReference type="EMBL" id="KTC71319.1"/>
    </source>
</evidence>
<dbReference type="PATRIC" id="fig|447.4.peg.3085"/>
<feature type="transmembrane region" description="Helical" evidence="1">
    <location>
        <begin position="96"/>
        <end position="115"/>
    </location>
</feature>
<dbReference type="Proteomes" id="UP000054695">
    <property type="component" value="Unassembled WGS sequence"/>
</dbReference>
<dbReference type="OrthoDB" id="5653805at2"/>
<keyword evidence="1" id="KW-1133">Transmembrane helix</keyword>
<evidence type="ECO:0000256" key="1">
    <source>
        <dbReference type="SAM" id="Phobius"/>
    </source>
</evidence>
<dbReference type="AlphaFoldDB" id="A0A0W0RJT8"/>
<dbReference type="EMBL" id="LNXU01000032">
    <property type="protein sequence ID" value="KTC71319.1"/>
    <property type="molecule type" value="Genomic_DNA"/>
</dbReference>
<gene>
    <name evidence="2" type="ORF">Lboz_2896</name>
</gene>
<sequence length="139" mass="15806">MSKYRTKFKTINTHIVTPLDAIINESGQTEQLELEQPEPAQLEQSDHIEQLAQLSNNQHSIFYRLNHDEKLNNAVLIAMLSGMLIFTVSFCSQDNNHAITGLAIALAAFFLRVIIELIGEAMENNNGRYAYQSHYRNGR</sequence>
<organism evidence="2 3">
    <name type="scientific">Legionella bozemanae</name>
    <name type="common">Fluoribacter bozemanae</name>
    <dbReference type="NCBI Taxonomy" id="447"/>
    <lineage>
        <taxon>Bacteria</taxon>
        <taxon>Pseudomonadati</taxon>
        <taxon>Pseudomonadota</taxon>
        <taxon>Gammaproteobacteria</taxon>
        <taxon>Legionellales</taxon>
        <taxon>Legionellaceae</taxon>
        <taxon>Legionella</taxon>
    </lineage>
</organism>
<keyword evidence="1" id="KW-0812">Transmembrane</keyword>